<reference evidence="6 7" key="1">
    <citation type="journal article" date="2019" name="Nat. Plants">
        <title>Stout camphor tree genome fills gaps in understanding of flowering plant genome evolution.</title>
        <authorList>
            <person name="Chaw S.M."/>
            <person name="Liu Y.C."/>
            <person name="Wu Y.W."/>
            <person name="Wang H.Y."/>
            <person name="Lin C.I."/>
            <person name="Wu C.S."/>
            <person name="Ke H.M."/>
            <person name="Chang L.Y."/>
            <person name="Hsu C.Y."/>
            <person name="Yang H.T."/>
            <person name="Sudianto E."/>
            <person name="Hsu M.H."/>
            <person name="Wu K.P."/>
            <person name="Wang L.N."/>
            <person name="Leebens-Mack J.H."/>
            <person name="Tsai I.J."/>
        </authorList>
    </citation>
    <scope>NUCLEOTIDE SEQUENCE [LARGE SCALE GENOMIC DNA]</scope>
    <source>
        <strain evidence="7">cv. Chaw 1501</strain>
        <tissue evidence="6">Young leaves</tissue>
    </source>
</reference>
<dbReference type="STRING" id="337451.A0A3S3MZL2"/>
<dbReference type="Gene3D" id="3.40.50.200">
    <property type="entry name" value="Peptidase S8/S53 domain"/>
    <property type="match status" value="3"/>
</dbReference>
<dbReference type="Gene3D" id="3.50.30.30">
    <property type="match status" value="1"/>
</dbReference>
<dbReference type="Gene3D" id="2.60.40.2310">
    <property type="match status" value="1"/>
</dbReference>
<sequence length="509" mass="54255">MASTWFLPLLFAALVLNCYGQEKKIHIVYMGDLPKAGPSTASLHHTMLEDVLGSYYCIGLTERAGVVSVLPNKLFNLHTTRSWDFTGLPQTHLVSPHEGDVIVGLLDTGIWPEAASFADEGFGPPPAKWKGTCQTADNVTCNNKLIGARFYNSDNSYDVSDFKSARDSEGHGTHTSSTAAGRAVEGASFFGLAEGVARSAVPQARIAMYKVCWAYGCASADILAAFDDAIADGVDIISVSLGSGFPAQYFEDGNAINPFELNGTSLPLIYGGAAPNVSAGVMEADGLGTIMFDSAYSDFAFSYPLPATLLNIEDGNKAVNYAQAADNPIGTILAGETWKDVAAPRIVSFSSRGPNPITADILKHLLPSVMKIPGGSTFVMDGRKNEDAEFAYGSGHINPSAALHPGLVYDASEKDYVDFLCKQGYNTTTLRLVTGDSSTCDGISPGTAWDLNYPSFALSIQDGLPISGTFQRTVTNVGLSNSTYYANVLYALFSQGHRGAFHTIIFITW</sequence>
<feature type="domain" description="Subtilisin-like protease fibronectin type-III" evidence="5">
    <location>
        <begin position="450"/>
        <end position="488"/>
    </location>
</feature>
<feature type="signal peptide" evidence="3">
    <location>
        <begin position="1"/>
        <end position="20"/>
    </location>
</feature>
<evidence type="ECO:0000313" key="7">
    <source>
        <dbReference type="Proteomes" id="UP000283530"/>
    </source>
</evidence>
<dbReference type="InterPro" id="IPR041469">
    <property type="entry name" value="Subtilisin-like_FN3"/>
</dbReference>
<evidence type="ECO:0000256" key="3">
    <source>
        <dbReference type="SAM" id="SignalP"/>
    </source>
</evidence>
<dbReference type="GO" id="GO:0006508">
    <property type="term" value="P:proteolysis"/>
    <property type="evidence" value="ECO:0007669"/>
    <property type="project" value="InterPro"/>
</dbReference>
<dbReference type="SUPFAM" id="SSF52743">
    <property type="entry name" value="Subtilisin-like"/>
    <property type="match status" value="1"/>
</dbReference>
<proteinExistence type="inferred from homology"/>
<accession>A0A3S3MZL2</accession>
<dbReference type="Proteomes" id="UP000283530">
    <property type="component" value="Unassembled WGS sequence"/>
</dbReference>
<comment type="similarity">
    <text evidence="1">Belongs to the peptidase S8 family.</text>
</comment>
<dbReference type="InterPro" id="IPR036852">
    <property type="entry name" value="Peptidase_S8/S53_dom_sf"/>
</dbReference>
<name>A0A3S3MZL2_9MAGN</name>
<dbReference type="InterPro" id="IPR045051">
    <property type="entry name" value="SBT"/>
</dbReference>
<dbReference type="OrthoDB" id="206201at2759"/>
<evidence type="ECO:0000259" key="4">
    <source>
        <dbReference type="Pfam" id="PF00082"/>
    </source>
</evidence>
<comment type="caution">
    <text evidence="6">The sequence shown here is derived from an EMBL/GenBank/DDBJ whole genome shotgun (WGS) entry which is preliminary data.</text>
</comment>
<dbReference type="AlphaFoldDB" id="A0A3S3MZL2"/>
<dbReference type="InterPro" id="IPR000209">
    <property type="entry name" value="Peptidase_S8/S53_dom"/>
</dbReference>
<feature type="chain" id="PRO_5018570844" evidence="3">
    <location>
        <begin position="21"/>
        <end position="509"/>
    </location>
</feature>
<keyword evidence="7" id="KW-1185">Reference proteome</keyword>
<dbReference type="Pfam" id="PF17766">
    <property type="entry name" value="fn3_6"/>
    <property type="match status" value="1"/>
</dbReference>
<dbReference type="GO" id="GO:0004252">
    <property type="term" value="F:serine-type endopeptidase activity"/>
    <property type="evidence" value="ECO:0007669"/>
    <property type="project" value="InterPro"/>
</dbReference>
<keyword evidence="2 3" id="KW-0732">Signal</keyword>
<gene>
    <name evidence="6" type="ORF">CKAN_01838700</name>
</gene>
<evidence type="ECO:0000259" key="5">
    <source>
        <dbReference type="Pfam" id="PF17766"/>
    </source>
</evidence>
<evidence type="ECO:0000256" key="2">
    <source>
        <dbReference type="ARBA" id="ARBA00022729"/>
    </source>
</evidence>
<dbReference type="Pfam" id="PF00082">
    <property type="entry name" value="Peptidase_S8"/>
    <property type="match status" value="1"/>
</dbReference>
<dbReference type="EMBL" id="QPKB01000007">
    <property type="protein sequence ID" value="RWR89334.1"/>
    <property type="molecule type" value="Genomic_DNA"/>
</dbReference>
<evidence type="ECO:0000313" key="6">
    <source>
        <dbReference type="EMBL" id="RWR89334.1"/>
    </source>
</evidence>
<organism evidence="6 7">
    <name type="scientific">Cinnamomum micranthum f. kanehirae</name>
    <dbReference type="NCBI Taxonomy" id="337451"/>
    <lineage>
        <taxon>Eukaryota</taxon>
        <taxon>Viridiplantae</taxon>
        <taxon>Streptophyta</taxon>
        <taxon>Embryophyta</taxon>
        <taxon>Tracheophyta</taxon>
        <taxon>Spermatophyta</taxon>
        <taxon>Magnoliopsida</taxon>
        <taxon>Magnoliidae</taxon>
        <taxon>Laurales</taxon>
        <taxon>Lauraceae</taxon>
        <taxon>Cinnamomum</taxon>
    </lineage>
</organism>
<dbReference type="PANTHER" id="PTHR10795">
    <property type="entry name" value="PROPROTEIN CONVERTASE SUBTILISIN/KEXIN"/>
    <property type="match status" value="1"/>
</dbReference>
<protein>
    <submittedName>
        <fullName evidence="6">Cucumisin-like protein</fullName>
    </submittedName>
</protein>
<feature type="domain" description="Peptidase S8/S53" evidence="4">
    <location>
        <begin position="100"/>
        <end position="258"/>
    </location>
</feature>
<evidence type="ECO:0000256" key="1">
    <source>
        <dbReference type="ARBA" id="ARBA00011073"/>
    </source>
</evidence>